<reference evidence="2 3" key="1">
    <citation type="journal article" date="2017" name="Curr. Biol.">
        <title>The Evolution of Venom by Co-option of Single-Copy Genes.</title>
        <authorList>
            <person name="Martinson E.O."/>
            <person name="Mrinalini"/>
            <person name="Kelkar Y.D."/>
            <person name="Chang C.H."/>
            <person name="Werren J.H."/>
        </authorList>
    </citation>
    <scope>NUCLEOTIDE SEQUENCE [LARGE SCALE GENOMIC DNA]</scope>
    <source>
        <strain evidence="2 3">Alberta</strain>
        <tissue evidence="2">Whole body</tissue>
    </source>
</reference>
<accession>A0A232F1S5</accession>
<dbReference type="PANTHER" id="PTHR11686">
    <property type="entry name" value="GAMMA GLUTAMYL TRANSPEPTIDASE"/>
    <property type="match status" value="1"/>
</dbReference>
<sequence length="498" mass="55313">MNYVRQAPTEECPLTKERQSCSFSDCCGFRSIICSFVALTAVITAALILQLVYDDNAFQGRLNVHGAVATDYSQCSKIGTKILMKGGNAVDAAIAAKLCMVVVAPHKTSLGSGGYIIIYNHKDQERPRVIDFLSDTVPDEFKNVNLRIPVLLRGLEYAHNMFGKLLWQELFEPSITLAREGFEISRDFANEATKNTNLGIFQHINAGEKIKLPELANTLENVSKFGTYVFYNGLLSSKVFSNLPGIETKNLLNLMSTYKPKVVEAQKSSLAQYAVYYPPSLNFAQSIIEELDKFNASKENVSSIESEIMVAEAIIKLVHQLKDPYISFTESRRYTGVTSVDWQDSYVSIVTGLSSPFNSKYMTEAGFVLDNVDNENSLLSLTPIVFYDETAVCGLRGVFSTDDSIIAGQMLYNLLIRSMNVSVAVEYPRYYVLDDGIAVENDDRHSGNQLLRDSLIAIDTVSKIDANMIMKSVNVIIKRKNLISGHSDSRVDGLASRF</sequence>
<dbReference type="GO" id="GO:0036374">
    <property type="term" value="F:glutathione hydrolase activity"/>
    <property type="evidence" value="ECO:0007669"/>
    <property type="project" value="InterPro"/>
</dbReference>
<dbReference type="SUPFAM" id="SSF56235">
    <property type="entry name" value="N-terminal nucleophile aminohydrolases (Ntn hydrolases)"/>
    <property type="match status" value="1"/>
</dbReference>
<protein>
    <recommendedName>
        <fullName evidence="4">Gamma-glutamyltransferase</fullName>
    </recommendedName>
</protein>
<evidence type="ECO:0000313" key="2">
    <source>
        <dbReference type="EMBL" id="OXU24502.1"/>
    </source>
</evidence>
<dbReference type="AlphaFoldDB" id="A0A232F1S5"/>
<keyword evidence="3" id="KW-1185">Reference proteome</keyword>
<evidence type="ECO:0000313" key="3">
    <source>
        <dbReference type="Proteomes" id="UP000215335"/>
    </source>
</evidence>
<keyword evidence="1" id="KW-1133">Transmembrane helix</keyword>
<keyword evidence="1" id="KW-0472">Membrane</keyword>
<dbReference type="InterPro" id="IPR029055">
    <property type="entry name" value="Ntn_hydrolases_N"/>
</dbReference>
<dbReference type="InterPro" id="IPR043137">
    <property type="entry name" value="GGT_ssub_C"/>
</dbReference>
<evidence type="ECO:0008006" key="4">
    <source>
        <dbReference type="Google" id="ProtNLM"/>
    </source>
</evidence>
<dbReference type="GO" id="GO:0005886">
    <property type="term" value="C:plasma membrane"/>
    <property type="evidence" value="ECO:0007669"/>
    <property type="project" value="TreeGrafter"/>
</dbReference>
<dbReference type="Pfam" id="PF01019">
    <property type="entry name" value="G_glu_transpept"/>
    <property type="match status" value="1"/>
</dbReference>
<dbReference type="Gene3D" id="3.60.20.40">
    <property type="match status" value="1"/>
</dbReference>
<keyword evidence="1" id="KW-0812">Transmembrane</keyword>
<comment type="caution">
    <text evidence="2">The sequence shown here is derived from an EMBL/GenBank/DDBJ whole genome shotgun (WGS) entry which is preliminary data.</text>
</comment>
<feature type="transmembrane region" description="Helical" evidence="1">
    <location>
        <begin position="32"/>
        <end position="53"/>
    </location>
</feature>
<dbReference type="OrthoDB" id="9977870at2759"/>
<dbReference type="InterPro" id="IPR000101">
    <property type="entry name" value="GGT_peptidase"/>
</dbReference>
<dbReference type="GO" id="GO:0006751">
    <property type="term" value="P:glutathione catabolic process"/>
    <property type="evidence" value="ECO:0007669"/>
    <property type="project" value="InterPro"/>
</dbReference>
<dbReference type="Proteomes" id="UP000215335">
    <property type="component" value="Unassembled WGS sequence"/>
</dbReference>
<name>A0A232F1S5_9HYME</name>
<dbReference type="PANTHER" id="PTHR11686:SF54">
    <property type="entry name" value="GLUTATHIONE HYDROLASE 7"/>
    <property type="match status" value="1"/>
</dbReference>
<dbReference type="STRING" id="543379.A0A232F1S5"/>
<evidence type="ECO:0000256" key="1">
    <source>
        <dbReference type="SAM" id="Phobius"/>
    </source>
</evidence>
<organism evidence="2 3">
    <name type="scientific">Trichomalopsis sarcophagae</name>
    <dbReference type="NCBI Taxonomy" id="543379"/>
    <lineage>
        <taxon>Eukaryota</taxon>
        <taxon>Metazoa</taxon>
        <taxon>Ecdysozoa</taxon>
        <taxon>Arthropoda</taxon>
        <taxon>Hexapoda</taxon>
        <taxon>Insecta</taxon>
        <taxon>Pterygota</taxon>
        <taxon>Neoptera</taxon>
        <taxon>Endopterygota</taxon>
        <taxon>Hymenoptera</taxon>
        <taxon>Apocrita</taxon>
        <taxon>Proctotrupomorpha</taxon>
        <taxon>Chalcidoidea</taxon>
        <taxon>Pteromalidae</taxon>
        <taxon>Pteromalinae</taxon>
        <taxon>Trichomalopsis</taxon>
    </lineage>
</organism>
<dbReference type="EMBL" id="NNAY01001281">
    <property type="protein sequence ID" value="OXU24502.1"/>
    <property type="molecule type" value="Genomic_DNA"/>
</dbReference>
<gene>
    <name evidence="2" type="ORF">TSAR_006630</name>
</gene>
<dbReference type="PRINTS" id="PR01210">
    <property type="entry name" value="GGTRANSPTASE"/>
</dbReference>
<proteinExistence type="predicted"/>